<organism evidence="3">
    <name type="scientific">Tetraselmis sp. GSL018</name>
    <dbReference type="NCBI Taxonomy" id="582737"/>
    <lineage>
        <taxon>Eukaryota</taxon>
        <taxon>Viridiplantae</taxon>
        <taxon>Chlorophyta</taxon>
        <taxon>core chlorophytes</taxon>
        <taxon>Chlorodendrophyceae</taxon>
        <taxon>Chlorodendrales</taxon>
        <taxon>Chlorodendraceae</taxon>
        <taxon>Tetraselmis</taxon>
    </lineage>
</organism>
<keyword evidence="1" id="KW-0175">Coiled coil</keyword>
<accession>A0A061S0A2</accession>
<dbReference type="AlphaFoldDB" id="A0A061S0A2"/>
<evidence type="ECO:0000256" key="1">
    <source>
        <dbReference type="SAM" id="Coils"/>
    </source>
</evidence>
<sequence length="515" mass="57881">MPEESSTPPFLKEGFQSHIPSFGYASTSRLRLPLSEASPPIATSSSPRNSVEGRKTLRGTCYSATSRSTTALERRGEKLTPEGNYRRNTLPATTPKSTPRSTPSSQATPRGRISCMQTTPRRDPRLSARGEYCSGKLSVASQRELEAKIQDLKLELTAKEQAMQIKLAELERLQGRNKALAAEVAAKEKLLGEREEELVKLQKQLEAAKQEVDEWKFQALSLQEQGADLKSTADVSSTTRDVTSKVLLELSERAMHLEAERLQMHEMMEQLSVEVEDELRKRDDEVASLRQANAEQISNIEAACKQEYECKLNTLQATLRLRESELVRLTQSETYLNERVRSLERRRSPRSSISLDDFLEWDDSACMSEAVKDGWGTMRRELIASLRAQLEAKDQHIVSLKEREQSWADQMTWASRRRTDLETELNKAIQAGRELVVAGEQPAAGGDEPRAREMAATIKRLQTELKELQDSKALQVADHAQVGHRAHRHLIRRVLMPVGMLSCSVIGAAIGRKAR</sequence>
<reference evidence="3" key="1">
    <citation type="submission" date="2014-05" db="EMBL/GenBank/DDBJ databases">
        <title>The transcriptome of the halophilic microalga Tetraselmis sp. GSL018 isolated from the Great Salt Lake, Utah.</title>
        <authorList>
            <person name="Jinkerson R.E."/>
            <person name="D'Adamo S."/>
            <person name="Posewitz M.C."/>
        </authorList>
    </citation>
    <scope>NUCLEOTIDE SEQUENCE</scope>
    <source>
        <strain evidence="3">GSL018</strain>
    </source>
</reference>
<gene>
    <name evidence="3" type="ORF">TSPGSL018_17214</name>
</gene>
<evidence type="ECO:0000313" key="3">
    <source>
        <dbReference type="EMBL" id="JAC77628.1"/>
    </source>
</evidence>
<feature type="coiled-coil region" evidence="1">
    <location>
        <begin position="451"/>
        <end position="478"/>
    </location>
</feature>
<dbReference type="EMBL" id="GBEZ01007864">
    <property type="protein sequence ID" value="JAC77628.1"/>
    <property type="molecule type" value="Transcribed_RNA"/>
</dbReference>
<protein>
    <submittedName>
        <fullName evidence="3">Uncharacterized protein</fullName>
    </submittedName>
</protein>
<feature type="coiled-coil region" evidence="1">
    <location>
        <begin position="142"/>
        <end position="225"/>
    </location>
</feature>
<feature type="compositionally biased region" description="Polar residues" evidence="2">
    <location>
        <begin position="62"/>
        <end position="71"/>
    </location>
</feature>
<name>A0A061S0A2_9CHLO</name>
<feature type="compositionally biased region" description="Low complexity" evidence="2">
    <location>
        <begin position="91"/>
        <end position="105"/>
    </location>
</feature>
<feature type="region of interest" description="Disordered" evidence="2">
    <location>
        <begin position="35"/>
        <end position="128"/>
    </location>
</feature>
<evidence type="ECO:0000256" key="2">
    <source>
        <dbReference type="SAM" id="MobiDB-lite"/>
    </source>
</evidence>
<proteinExistence type="predicted"/>